<reference evidence="2 3" key="1">
    <citation type="submission" date="2017-12" db="EMBL/GenBank/DDBJ databases">
        <authorList>
            <consortium name="DOE Joint Genome Institute"/>
            <person name="Haridas S."/>
            <person name="Kjaerbolling I."/>
            <person name="Vesth T.C."/>
            <person name="Frisvad J.C."/>
            <person name="Nybo J.L."/>
            <person name="Theobald S."/>
            <person name="Kuo A."/>
            <person name="Bowyer P."/>
            <person name="Matsuda Y."/>
            <person name="Mondo S."/>
            <person name="Lyhne E.K."/>
            <person name="Kogle M.E."/>
            <person name="Clum A."/>
            <person name="Lipzen A."/>
            <person name="Salamov A."/>
            <person name="Ngan C.Y."/>
            <person name="Daum C."/>
            <person name="Chiniquy J."/>
            <person name="Barry K."/>
            <person name="LaButti K."/>
            <person name="Simmons B.A."/>
            <person name="Magnuson J.K."/>
            <person name="Mortensen U.H."/>
            <person name="Larsen T.O."/>
            <person name="Grigoriev I.V."/>
            <person name="Baker S.E."/>
            <person name="Andersen M.R."/>
            <person name="Nordberg H.P."/>
            <person name="Cantor M.N."/>
            <person name="Hua S.X."/>
        </authorList>
    </citation>
    <scope>NUCLEOTIDE SEQUENCE [LARGE SCALE GENOMIC DNA]</scope>
    <source>
        <strain evidence="2 3">CBS 102.13</strain>
    </source>
</reference>
<dbReference type="GeneID" id="36523554"/>
<dbReference type="EMBL" id="KZ559136">
    <property type="protein sequence ID" value="PLB38340.1"/>
    <property type="molecule type" value="Genomic_DNA"/>
</dbReference>
<dbReference type="AlphaFoldDB" id="A0A2I2FCJ9"/>
<dbReference type="OrthoDB" id="4225570at2759"/>
<name>A0A2I2FCJ9_ASPCN</name>
<dbReference type="RefSeq" id="XP_024672352.1">
    <property type="nucleotide sequence ID" value="XM_024816394.1"/>
</dbReference>
<dbReference type="Proteomes" id="UP000234585">
    <property type="component" value="Unassembled WGS sequence"/>
</dbReference>
<feature type="region of interest" description="Disordered" evidence="1">
    <location>
        <begin position="102"/>
        <end position="207"/>
    </location>
</feature>
<protein>
    <submittedName>
        <fullName evidence="2">Uncharacterized protein</fullName>
    </submittedName>
</protein>
<feature type="compositionally biased region" description="Polar residues" evidence="1">
    <location>
        <begin position="139"/>
        <end position="151"/>
    </location>
</feature>
<sequence length="330" mass="36390">MTAQENPSTSRPPSHWNPTAPSLLWAHELRRENIHLINRLDTAHAELTSLTSTVAELRRTTAHLAEQITTVDNRYEARLDGLRDGFTQRVDLLVRRVDVLEGRGEASSESDPISDQDQDKDENTILVPDSFPLDKRQPDTNQQDSNPNEYNYLSAHPQPTPDPPTPSPITATRTTTTSTVTVTTRDSPSPSSPAVSEQPTAMQLQQGSRPLEEYIRFGGSLRAGLKPCKREGEIVGRFVKGLSDEGVRGIVERRMDCVGWVWERMVGVLREVVEDRGGSVAVVKESGWAAAAAGEDNGGKEGSRRGKRRRISIVSPDEEDLLQMAGMHVG</sequence>
<keyword evidence="3" id="KW-1185">Reference proteome</keyword>
<gene>
    <name evidence="2" type="ORF">BDW47DRAFT_125490</name>
</gene>
<organism evidence="2 3">
    <name type="scientific">Aspergillus candidus</name>
    <dbReference type="NCBI Taxonomy" id="41067"/>
    <lineage>
        <taxon>Eukaryota</taxon>
        <taxon>Fungi</taxon>
        <taxon>Dikarya</taxon>
        <taxon>Ascomycota</taxon>
        <taxon>Pezizomycotina</taxon>
        <taxon>Eurotiomycetes</taxon>
        <taxon>Eurotiomycetidae</taxon>
        <taxon>Eurotiales</taxon>
        <taxon>Aspergillaceae</taxon>
        <taxon>Aspergillus</taxon>
        <taxon>Aspergillus subgen. Circumdati</taxon>
    </lineage>
</organism>
<evidence type="ECO:0000313" key="3">
    <source>
        <dbReference type="Proteomes" id="UP000234585"/>
    </source>
</evidence>
<feature type="compositionally biased region" description="Low complexity" evidence="1">
    <location>
        <begin position="168"/>
        <end position="194"/>
    </location>
</feature>
<feature type="compositionally biased region" description="Pro residues" evidence="1">
    <location>
        <begin position="158"/>
        <end position="167"/>
    </location>
</feature>
<accession>A0A2I2FCJ9</accession>
<evidence type="ECO:0000313" key="2">
    <source>
        <dbReference type="EMBL" id="PLB38340.1"/>
    </source>
</evidence>
<proteinExistence type="predicted"/>
<evidence type="ECO:0000256" key="1">
    <source>
        <dbReference type="SAM" id="MobiDB-lite"/>
    </source>
</evidence>
<feature type="compositionally biased region" description="Polar residues" evidence="1">
    <location>
        <begin position="195"/>
        <end position="207"/>
    </location>
</feature>